<sequence length="97" mass="10251">MKTPWKFLAQLTSRRPSAKAQESSLGNVMDSKALESEAEHTSALPPRSTVAAGPPAHDEDVSVDQGAVASEKAKGDDDVAQALEPPIDAEEVQTTPR</sequence>
<evidence type="ECO:0000313" key="3">
    <source>
        <dbReference type="Proteomes" id="UP000466694"/>
    </source>
</evidence>
<evidence type="ECO:0000256" key="1">
    <source>
        <dbReference type="SAM" id="MobiDB-lite"/>
    </source>
</evidence>
<proteinExistence type="predicted"/>
<gene>
    <name evidence="2" type="ORF">GHK48_34090</name>
</gene>
<feature type="compositionally biased region" description="Polar residues" evidence="1">
    <location>
        <begin position="10"/>
        <end position="26"/>
    </location>
</feature>
<accession>A0A844AUD0</accession>
<organism evidence="2 3">
    <name type="scientific">Rhizobium fredii</name>
    <name type="common">Sinorhizobium fredii</name>
    <dbReference type="NCBI Taxonomy" id="380"/>
    <lineage>
        <taxon>Bacteria</taxon>
        <taxon>Pseudomonadati</taxon>
        <taxon>Pseudomonadota</taxon>
        <taxon>Alphaproteobacteria</taxon>
        <taxon>Hyphomicrobiales</taxon>
        <taxon>Rhizobiaceae</taxon>
        <taxon>Sinorhizobium/Ensifer group</taxon>
        <taxon>Sinorhizobium</taxon>
    </lineage>
</organism>
<dbReference type="Proteomes" id="UP000466694">
    <property type="component" value="Unassembled WGS sequence"/>
</dbReference>
<protein>
    <submittedName>
        <fullName evidence="2">Uncharacterized protein</fullName>
    </submittedName>
</protein>
<evidence type="ECO:0000313" key="2">
    <source>
        <dbReference type="EMBL" id="MQX13110.1"/>
    </source>
</evidence>
<reference evidence="2 3" key="1">
    <citation type="journal article" date="2013" name="Genome Biol.">
        <title>Comparative genomics of the core and accessory genomes of 48 Sinorhizobium strains comprising five genospecies.</title>
        <authorList>
            <person name="Sugawara M."/>
            <person name="Epstein B."/>
            <person name="Badgley B.D."/>
            <person name="Unno T."/>
            <person name="Xu L."/>
            <person name="Reese J."/>
            <person name="Gyaneshwar P."/>
            <person name="Denny R."/>
            <person name="Mudge J."/>
            <person name="Bharti A.K."/>
            <person name="Farmer A.D."/>
            <person name="May G.D."/>
            <person name="Woodward J.E."/>
            <person name="Medigue C."/>
            <person name="Vallenet D."/>
            <person name="Lajus A."/>
            <person name="Rouy Z."/>
            <person name="Martinez-Vaz B."/>
            <person name="Tiffin P."/>
            <person name="Young N.D."/>
            <person name="Sadowsky M.J."/>
        </authorList>
    </citation>
    <scope>NUCLEOTIDE SEQUENCE [LARGE SCALE GENOMIC DNA]</scope>
    <source>
        <strain evidence="2 3">USDA205</strain>
    </source>
</reference>
<dbReference type="AlphaFoldDB" id="A0A844AUD0"/>
<feature type="region of interest" description="Disordered" evidence="1">
    <location>
        <begin position="1"/>
        <end position="97"/>
    </location>
</feature>
<name>A0A844AUD0_RHIFR</name>
<dbReference type="EMBL" id="WISZ01000248">
    <property type="protein sequence ID" value="MQX13110.1"/>
    <property type="molecule type" value="Genomic_DNA"/>
</dbReference>
<comment type="caution">
    <text evidence="2">The sequence shown here is derived from an EMBL/GenBank/DDBJ whole genome shotgun (WGS) entry which is preliminary data.</text>
</comment>